<dbReference type="SMART" id="SM00906">
    <property type="entry name" value="Fungal_trans"/>
    <property type="match status" value="1"/>
</dbReference>
<keyword evidence="5" id="KW-0539">Nucleus</keyword>
<dbReference type="GeneID" id="22580252"/>
<name>C1G0M1_PARBD</name>
<keyword evidence="2" id="KW-0805">Transcription regulation</keyword>
<evidence type="ECO:0000256" key="3">
    <source>
        <dbReference type="ARBA" id="ARBA00023125"/>
    </source>
</evidence>
<evidence type="ECO:0000256" key="1">
    <source>
        <dbReference type="ARBA" id="ARBA00022723"/>
    </source>
</evidence>
<dbReference type="HOGENOM" id="CLU_006329_1_0_1"/>
<dbReference type="PANTHER" id="PTHR47425:SF2">
    <property type="entry name" value="FARB-RELATED"/>
    <property type="match status" value="1"/>
</dbReference>
<feature type="region of interest" description="Disordered" evidence="6">
    <location>
        <begin position="76"/>
        <end position="107"/>
    </location>
</feature>
<feature type="region of interest" description="Disordered" evidence="6">
    <location>
        <begin position="679"/>
        <end position="710"/>
    </location>
</feature>
<dbReference type="Pfam" id="PF04082">
    <property type="entry name" value="Fungal_trans"/>
    <property type="match status" value="1"/>
</dbReference>
<evidence type="ECO:0000256" key="2">
    <source>
        <dbReference type="ARBA" id="ARBA00023015"/>
    </source>
</evidence>
<evidence type="ECO:0000256" key="6">
    <source>
        <dbReference type="SAM" id="MobiDB-lite"/>
    </source>
</evidence>
<dbReference type="SMART" id="SM00066">
    <property type="entry name" value="GAL4"/>
    <property type="match status" value="1"/>
</dbReference>
<feature type="compositionally biased region" description="Polar residues" evidence="6">
    <location>
        <begin position="685"/>
        <end position="698"/>
    </location>
</feature>
<dbReference type="AlphaFoldDB" id="C1G0M1"/>
<dbReference type="FunFam" id="4.10.240.10:FF:000055">
    <property type="entry name" value="C6 transcription factor (Ctf1B)"/>
    <property type="match status" value="1"/>
</dbReference>
<dbReference type="RefSeq" id="XP_010756339.1">
    <property type="nucleotide sequence ID" value="XM_010758037.1"/>
</dbReference>
<dbReference type="InterPro" id="IPR052761">
    <property type="entry name" value="Fungal_Detox/Toxin_TFs"/>
</dbReference>
<organism evidence="8 9">
    <name type="scientific">Paracoccidioides brasiliensis (strain Pb18)</name>
    <dbReference type="NCBI Taxonomy" id="502780"/>
    <lineage>
        <taxon>Eukaryota</taxon>
        <taxon>Fungi</taxon>
        <taxon>Dikarya</taxon>
        <taxon>Ascomycota</taxon>
        <taxon>Pezizomycotina</taxon>
        <taxon>Eurotiomycetes</taxon>
        <taxon>Eurotiomycetidae</taxon>
        <taxon>Onygenales</taxon>
        <taxon>Ajellomycetaceae</taxon>
        <taxon>Paracoccidioides</taxon>
    </lineage>
</organism>
<dbReference type="GO" id="GO:0000981">
    <property type="term" value="F:DNA-binding transcription factor activity, RNA polymerase II-specific"/>
    <property type="evidence" value="ECO:0007669"/>
    <property type="project" value="InterPro"/>
</dbReference>
<dbReference type="GO" id="GO:0006351">
    <property type="term" value="P:DNA-templated transcription"/>
    <property type="evidence" value="ECO:0007669"/>
    <property type="project" value="InterPro"/>
</dbReference>
<dbReference type="InterPro" id="IPR036864">
    <property type="entry name" value="Zn2-C6_fun-type_DNA-bd_sf"/>
</dbReference>
<dbReference type="OMA" id="WDNVECI"/>
<dbReference type="PANTHER" id="PTHR47425">
    <property type="entry name" value="FARB-RELATED"/>
    <property type="match status" value="1"/>
</dbReference>
<keyword evidence="1" id="KW-0479">Metal-binding</keyword>
<keyword evidence="9" id="KW-1185">Reference proteome</keyword>
<protein>
    <recommendedName>
        <fullName evidence="7">Zn(2)-C6 fungal-type domain-containing protein</fullName>
    </recommendedName>
</protein>
<evidence type="ECO:0000256" key="5">
    <source>
        <dbReference type="ARBA" id="ARBA00023242"/>
    </source>
</evidence>
<dbReference type="CDD" id="cd00067">
    <property type="entry name" value="GAL4"/>
    <property type="match status" value="1"/>
</dbReference>
<dbReference type="SUPFAM" id="SSF57701">
    <property type="entry name" value="Zn2/Cys6 DNA-binding domain"/>
    <property type="match status" value="1"/>
</dbReference>
<dbReference type="PROSITE" id="PS00463">
    <property type="entry name" value="ZN2_CY6_FUNGAL_1"/>
    <property type="match status" value="1"/>
</dbReference>
<dbReference type="InParanoid" id="C1G0M1"/>
<dbReference type="CDD" id="cd12148">
    <property type="entry name" value="fungal_TF_MHR"/>
    <property type="match status" value="1"/>
</dbReference>
<feature type="region of interest" description="Disordered" evidence="6">
    <location>
        <begin position="1"/>
        <end position="21"/>
    </location>
</feature>
<dbReference type="PROSITE" id="PS50048">
    <property type="entry name" value="ZN2_CY6_FUNGAL_2"/>
    <property type="match status" value="1"/>
</dbReference>
<evidence type="ECO:0000259" key="7">
    <source>
        <dbReference type="PROSITE" id="PS50048"/>
    </source>
</evidence>
<keyword evidence="4" id="KW-0804">Transcription</keyword>
<dbReference type="OrthoDB" id="4451586at2759"/>
<evidence type="ECO:0000313" key="9">
    <source>
        <dbReference type="Proteomes" id="UP000001628"/>
    </source>
</evidence>
<dbReference type="InterPro" id="IPR007219">
    <property type="entry name" value="XnlR_reg_dom"/>
</dbReference>
<accession>C1G0M1</accession>
<dbReference type="eggNOG" id="ENOG502RHAD">
    <property type="taxonomic scope" value="Eukaryota"/>
</dbReference>
<dbReference type="KEGG" id="pbn:PADG_00411"/>
<sequence length="901" mass="101395">MASVERTQPQPPQPPQPLNKRKVVSAGLQNISRPVKRRASKACCCCRARKVRCDVVENGSPCTNCRLDEVQCVVTESKRKKRSRAEGEVSNHSSTRSTDGLDDSRFPFSRKGDPISSVIADPLAPLSPSQVSVDLEHGHHVPHLLYQTQGNRINHEDRWRRMSNISTFPTTHSLCKMTTAVQQLIDADFGARHSPKPTPPTQRPKGWLPNFISPLPAKFQSDDIAYLEAKGALTIPPQGLRNELMKSYLQFVHPYMPLLELDDFLRTMACDDGSRRMSLLLFQATMFAGTAFISMKHLMAIGYESRKDARKAFFQRARVLYDFDYEVDRISLVQSLLLMTHWYEMPDDQKDTWHWMGVSLSLAHTIGLHRDPSTSSMDPQRQKLWKRVWWSTYTRDRLIALGMRRPTRIRDEDYDVPLLTLEDFDIKPLSPEALQIVGDCELTHNTDQQRQLATMFVEKSKLCLCISHVLSAQYSILGHKFGGTTETTMMLVPKKASTAKCEVQKCDHELETWLADLPETARYQDSSSSRFSKGEEVLHVHRALLKMIYLTTSSALHRPQVLPASSFPTVEIRLQDSSRSKVRHAAVEITNIARNLHTMDLTRYLPTTGVTALLPAVIIHLLDIKSSDLNIRTASLHRFYQCMQILQRLREIYASADFATSFLEAAVRKAGIQISLQIPQERPESPSTLHFSARRPNTLTPPPESLPDKLPDLTYSPIASGVPFNQTERPDLLYISTPPQSVGSENGNTNNIHHDLFSDEIQIPGSGDSDASLTEFMHLAHDADINQNDLDALINFDDAGANLFADEDAAESIDITITSMSNDNNHRFNLDTMDWMKDFNTVNSTIGTDNKVQISSNLDLKLFSADDNRGDHMNPSGDNSKFDFPENADVKATSLGATVDS</sequence>
<dbReference type="STRING" id="502780.C1G0M1"/>
<reference evidence="8 9" key="1">
    <citation type="journal article" date="2011" name="PLoS Genet.">
        <title>Comparative genomic analysis of human fungal pathogens causing paracoccidioidomycosis.</title>
        <authorList>
            <person name="Desjardins C.A."/>
            <person name="Champion M.D."/>
            <person name="Holder J.W."/>
            <person name="Muszewska A."/>
            <person name="Goldberg J."/>
            <person name="Bailao A.M."/>
            <person name="Brigido M.M."/>
            <person name="Ferreira M.E."/>
            <person name="Garcia A.M."/>
            <person name="Grynberg M."/>
            <person name="Gujja S."/>
            <person name="Heiman D.I."/>
            <person name="Henn M.R."/>
            <person name="Kodira C.D."/>
            <person name="Leon-Narvaez H."/>
            <person name="Longo L.V."/>
            <person name="Ma L.J."/>
            <person name="Malavazi I."/>
            <person name="Matsuo A.L."/>
            <person name="Morais F.V."/>
            <person name="Pereira M."/>
            <person name="Rodriguez-Brito S."/>
            <person name="Sakthikumar S."/>
            <person name="Salem-Izacc S.M."/>
            <person name="Sykes S.M."/>
            <person name="Teixeira M.M."/>
            <person name="Vallejo M.C."/>
            <person name="Walter M.E."/>
            <person name="Yandava C."/>
            <person name="Young S."/>
            <person name="Zeng Q."/>
            <person name="Zucker J."/>
            <person name="Felipe M.S."/>
            <person name="Goldman G.H."/>
            <person name="Haas B.J."/>
            <person name="McEwen J.G."/>
            <person name="Nino-Vega G."/>
            <person name="Puccia R."/>
            <person name="San-Blas G."/>
            <person name="Soares C.M."/>
            <person name="Birren B.W."/>
            <person name="Cuomo C.A."/>
        </authorList>
    </citation>
    <scope>NUCLEOTIDE SEQUENCE [LARGE SCALE GENOMIC DNA]</scope>
    <source>
        <strain evidence="8 9">Pb18</strain>
    </source>
</reference>
<dbReference type="Proteomes" id="UP000001628">
    <property type="component" value="Unassembled WGS sequence"/>
</dbReference>
<gene>
    <name evidence="8" type="ORF">PADG_00411</name>
</gene>
<dbReference type="VEuPathDB" id="FungiDB:PADG_00411"/>
<evidence type="ECO:0000313" key="8">
    <source>
        <dbReference type="EMBL" id="EEH44123.1"/>
    </source>
</evidence>
<feature type="domain" description="Zn(2)-C6 fungal-type" evidence="7">
    <location>
        <begin position="42"/>
        <end position="74"/>
    </location>
</feature>
<dbReference type="GO" id="GO:0008270">
    <property type="term" value="F:zinc ion binding"/>
    <property type="evidence" value="ECO:0007669"/>
    <property type="project" value="InterPro"/>
</dbReference>
<dbReference type="GO" id="GO:0003677">
    <property type="term" value="F:DNA binding"/>
    <property type="evidence" value="ECO:0007669"/>
    <property type="project" value="UniProtKB-KW"/>
</dbReference>
<dbReference type="EMBL" id="KN275957">
    <property type="protein sequence ID" value="EEH44123.1"/>
    <property type="molecule type" value="Genomic_DNA"/>
</dbReference>
<keyword evidence="3" id="KW-0238">DNA-binding</keyword>
<evidence type="ECO:0000256" key="4">
    <source>
        <dbReference type="ARBA" id="ARBA00023163"/>
    </source>
</evidence>
<dbReference type="Gene3D" id="4.10.240.10">
    <property type="entry name" value="Zn(2)-C6 fungal-type DNA-binding domain"/>
    <property type="match status" value="1"/>
</dbReference>
<dbReference type="InterPro" id="IPR001138">
    <property type="entry name" value="Zn2Cys6_DnaBD"/>
</dbReference>
<proteinExistence type="predicted"/>